<reference evidence="1" key="2">
    <citation type="submission" date="2014-03" db="EMBL/GenBank/DDBJ databases">
        <authorList>
            <person name="Genoscope - CEA"/>
        </authorList>
    </citation>
    <scope>NUCLEOTIDE SEQUENCE</scope>
</reference>
<evidence type="ECO:0000313" key="2">
    <source>
        <dbReference type="Proteomes" id="UP000193380"/>
    </source>
</evidence>
<accession>A0A060YZ17</accession>
<evidence type="ECO:0008006" key="3">
    <source>
        <dbReference type="Google" id="ProtNLM"/>
    </source>
</evidence>
<proteinExistence type="predicted"/>
<gene>
    <name evidence="1" type="ORF">GSONMT00000490001</name>
</gene>
<reference evidence="1" key="1">
    <citation type="journal article" date="2014" name="Nat. Commun.">
        <title>The rainbow trout genome provides novel insights into evolution after whole-genome duplication in vertebrates.</title>
        <authorList>
            <person name="Berthelot C."/>
            <person name="Brunet F."/>
            <person name="Chalopin D."/>
            <person name="Juanchich A."/>
            <person name="Bernard M."/>
            <person name="Noel B."/>
            <person name="Bento P."/>
            <person name="Da Silva C."/>
            <person name="Labadie K."/>
            <person name="Alberti A."/>
            <person name="Aury J.M."/>
            <person name="Louis A."/>
            <person name="Dehais P."/>
            <person name="Bardou P."/>
            <person name="Montfort J."/>
            <person name="Klopp C."/>
            <person name="Cabau C."/>
            <person name="Gaspin C."/>
            <person name="Thorgaard G.H."/>
            <person name="Boussaha M."/>
            <person name="Quillet E."/>
            <person name="Guyomard R."/>
            <person name="Galiana D."/>
            <person name="Bobe J."/>
            <person name="Volff J.N."/>
            <person name="Genet C."/>
            <person name="Wincker P."/>
            <person name="Jaillon O."/>
            <person name="Roest Crollius H."/>
            <person name="Guiguen Y."/>
        </authorList>
    </citation>
    <scope>NUCLEOTIDE SEQUENCE [LARGE SCALE GENOMIC DNA]</scope>
</reference>
<dbReference type="Proteomes" id="UP000193380">
    <property type="component" value="Unassembled WGS sequence"/>
</dbReference>
<dbReference type="EMBL" id="FR927551">
    <property type="protein sequence ID" value="CDQ96847.1"/>
    <property type="molecule type" value="Genomic_DNA"/>
</dbReference>
<evidence type="ECO:0000313" key="1">
    <source>
        <dbReference type="EMBL" id="CDQ96847.1"/>
    </source>
</evidence>
<name>A0A060YZ17_ONCMY</name>
<dbReference type="PaxDb" id="8022-A0A060YZ17"/>
<sequence>MQSGFRAGHGCTSATLKVLNDILTAIDKKQYCAALFIDLVASPGSPTTSLIEFSVSNRRACCPGLWQSLWGYHRVQFLDRLASLYTSRMSLLLLVSL</sequence>
<protein>
    <recommendedName>
        <fullName evidence="3">Reverse transcriptase domain-containing protein</fullName>
    </recommendedName>
</protein>
<organism evidence="1 2">
    <name type="scientific">Oncorhynchus mykiss</name>
    <name type="common">Rainbow trout</name>
    <name type="synonym">Salmo gairdneri</name>
    <dbReference type="NCBI Taxonomy" id="8022"/>
    <lineage>
        <taxon>Eukaryota</taxon>
        <taxon>Metazoa</taxon>
        <taxon>Chordata</taxon>
        <taxon>Craniata</taxon>
        <taxon>Vertebrata</taxon>
        <taxon>Euteleostomi</taxon>
        <taxon>Actinopterygii</taxon>
        <taxon>Neopterygii</taxon>
        <taxon>Teleostei</taxon>
        <taxon>Protacanthopterygii</taxon>
        <taxon>Salmoniformes</taxon>
        <taxon>Salmonidae</taxon>
        <taxon>Salmoninae</taxon>
        <taxon>Oncorhynchus</taxon>
    </lineage>
</organism>
<dbReference type="AlphaFoldDB" id="A0A060YZ17"/>